<organism evidence="2 3">
    <name type="scientific">Symmachiella macrocystis</name>
    <dbReference type="NCBI Taxonomy" id="2527985"/>
    <lineage>
        <taxon>Bacteria</taxon>
        <taxon>Pseudomonadati</taxon>
        <taxon>Planctomycetota</taxon>
        <taxon>Planctomycetia</taxon>
        <taxon>Planctomycetales</taxon>
        <taxon>Planctomycetaceae</taxon>
        <taxon>Symmachiella</taxon>
    </lineage>
</organism>
<sequence precursor="true">MTCRKSLLTRAVTLWICSTLFCIAAVFCVTSGYAGDPKSTSARPAARNGRTLYNGIRLTSPWPPEFRELTRNEPMSVPYLETPPDVIPIHLGRQLFIDDFLIETTTLKRTYHKAKYHPASPVLVPDQP</sequence>
<protein>
    <submittedName>
        <fullName evidence="2">Uncharacterized protein</fullName>
    </submittedName>
</protein>
<feature type="signal peptide" evidence="1">
    <location>
        <begin position="1"/>
        <end position="24"/>
    </location>
</feature>
<dbReference type="EMBL" id="SJPP01000002">
    <property type="protein sequence ID" value="TWU08615.1"/>
    <property type="molecule type" value="Genomic_DNA"/>
</dbReference>
<comment type="caution">
    <text evidence="2">The sequence shown here is derived from an EMBL/GenBank/DDBJ whole genome shotgun (WGS) entry which is preliminary data.</text>
</comment>
<evidence type="ECO:0000313" key="2">
    <source>
        <dbReference type="EMBL" id="TWU08615.1"/>
    </source>
</evidence>
<evidence type="ECO:0000313" key="3">
    <source>
        <dbReference type="Proteomes" id="UP000320735"/>
    </source>
</evidence>
<keyword evidence="3" id="KW-1185">Reference proteome</keyword>
<dbReference type="AlphaFoldDB" id="A0A5C6B8M5"/>
<dbReference type="Proteomes" id="UP000320735">
    <property type="component" value="Unassembled WGS sequence"/>
</dbReference>
<keyword evidence="1" id="KW-0732">Signal</keyword>
<feature type="chain" id="PRO_5022714955" evidence="1">
    <location>
        <begin position="25"/>
        <end position="128"/>
    </location>
</feature>
<accession>A0A5C6B8M5</accession>
<name>A0A5C6B8M5_9PLAN</name>
<evidence type="ECO:0000256" key="1">
    <source>
        <dbReference type="SAM" id="SignalP"/>
    </source>
</evidence>
<gene>
    <name evidence="2" type="ORF">CA54_38490</name>
</gene>
<reference evidence="2 3" key="1">
    <citation type="submission" date="2019-02" db="EMBL/GenBank/DDBJ databases">
        <title>Deep-cultivation of Planctomycetes and their phenomic and genomic characterization uncovers novel biology.</title>
        <authorList>
            <person name="Wiegand S."/>
            <person name="Jogler M."/>
            <person name="Boedeker C."/>
            <person name="Pinto D."/>
            <person name="Vollmers J."/>
            <person name="Rivas-Marin E."/>
            <person name="Kohn T."/>
            <person name="Peeters S.H."/>
            <person name="Heuer A."/>
            <person name="Rast P."/>
            <person name="Oberbeckmann S."/>
            <person name="Bunk B."/>
            <person name="Jeske O."/>
            <person name="Meyerdierks A."/>
            <person name="Storesund J.E."/>
            <person name="Kallscheuer N."/>
            <person name="Luecker S."/>
            <person name="Lage O.M."/>
            <person name="Pohl T."/>
            <person name="Merkel B.J."/>
            <person name="Hornburger P."/>
            <person name="Mueller R.-W."/>
            <person name="Bruemmer F."/>
            <person name="Labrenz M."/>
            <person name="Spormann A.M."/>
            <person name="Op Den Camp H."/>
            <person name="Overmann J."/>
            <person name="Amann R."/>
            <person name="Jetten M.S.M."/>
            <person name="Mascher T."/>
            <person name="Medema M.H."/>
            <person name="Devos D.P."/>
            <person name="Kaster A.-K."/>
            <person name="Ovreas L."/>
            <person name="Rohde M."/>
            <person name="Galperin M.Y."/>
            <person name="Jogler C."/>
        </authorList>
    </citation>
    <scope>NUCLEOTIDE SEQUENCE [LARGE SCALE GENOMIC DNA]</scope>
    <source>
        <strain evidence="2 3">CA54</strain>
    </source>
</reference>
<proteinExistence type="predicted"/>